<reference evidence="4" key="1">
    <citation type="submission" date="2022-10" db="EMBL/GenBank/DDBJ databases">
        <authorList>
            <person name="Hyden B.L."/>
            <person name="Feng K."/>
            <person name="Yates T."/>
            <person name="Jawdy S."/>
            <person name="Smart L.B."/>
            <person name="Muchero W."/>
        </authorList>
    </citation>
    <scope>NUCLEOTIDE SEQUENCE</scope>
    <source>
        <tissue evidence="4">Shoot tip</tissue>
    </source>
</reference>
<keyword evidence="1" id="KW-0472">Membrane</keyword>
<evidence type="ECO:0000259" key="3">
    <source>
        <dbReference type="Pfam" id="PF25276"/>
    </source>
</evidence>
<gene>
    <name evidence="4" type="ORF">OIU77_030445</name>
</gene>
<feature type="domain" description="Methyltransferase type 11" evidence="2">
    <location>
        <begin position="191"/>
        <end position="232"/>
    </location>
</feature>
<evidence type="ECO:0000313" key="5">
    <source>
        <dbReference type="Proteomes" id="UP001141253"/>
    </source>
</evidence>
<dbReference type="Gene3D" id="3.40.50.150">
    <property type="entry name" value="Vaccinia Virus protein VP39"/>
    <property type="match status" value="1"/>
</dbReference>
<dbReference type="InterPro" id="IPR057192">
    <property type="entry name" value="DUF7870"/>
</dbReference>
<dbReference type="Proteomes" id="UP001141253">
    <property type="component" value="Chromosome 6"/>
</dbReference>
<keyword evidence="1" id="KW-1133">Transmembrane helix</keyword>
<dbReference type="Pfam" id="PF25276">
    <property type="entry name" value="DUF7870"/>
    <property type="match status" value="1"/>
</dbReference>
<feature type="domain" description="DUF7870" evidence="3">
    <location>
        <begin position="391"/>
        <end position="470"/>
    </location>
</feature>
<dbReference type="SUPFAM" id="SSF53335">
    <property type="entry name" value="S-adenosyl-L-methionine-dependent methyltransferases"/>
    <property type="match status" value="1"/>
</dbReference>
<keyword evidence="5" id="KW-1185">Reference proteome</keyword>
<evidence type="ECO:0000259" key="2">
    <source>
        <dbReference type="Pfam" id="PF08241"/>
    </source>
</evidence>
<evidence type="ECO:0000256" key="1">
    <source>
        <dbReference type="SAM" id="Phobius"/>
    </source>
</evidence>
<dbReference type="EMBL" id="JAPFFI010000009">
    <property type="protein sequence ID" value="KAJ6381773.1"/>
    <property type="molecule type" value="Genomic_DNA"/>
</dbReference>
<dbReference type="PANTHER" id="PTHR47291:SF1">
    <property type="entry name" value="PEPTIDE UPSTREAM PROTEIN"/>
    <property type="match status" value="1"/>
</dbReference>
<name>A0ABQ9BBY7_9ROSI</name>
<dbReference type="InterPro" id="IPR029063">
    <property type="entry name" value="SAM-dependent_MTases_sf"/>
</dbReference>
<dbReference type="InterPro" id="IPR013216">
    <property type="entry name" value="Methyltransf_11"/>
</dbReference>
<evidence type="ECO:0000313" key="4">
    <source>
        <dbReference type="EMBL" id="KAJ6381773.1"/>
    </source>
</evidence>
<feature type="transmembrane region" description="Helical" evidence="1">
    <location>
        <begin position="63"/>
        <end position="83"/>
    </location>
</feature>
<evidence type="ECO:0008006" key="6">
    <source>
        <dbReference type="Google" id="ProtNLM"/>
    </source>
</evidence>
<comment type="caution">
    <text evidence="4">The sequence shown here is derived from an EMBL/GenBank/DDBJ whole genome shotgun (WGS) entry which is preliminary data.</text>
</comment>
<dbReference type="PANTHER" id="PTHR47291">
    <property type="entry name" value="PEPTIDE UPSTREAM PROTEIN"/>
    <property type="match status" value="1"/>
</dbReference>
<protein>
    <recommendedName>
        <fullName evidence="6">Methyltransferase type 11 domain-containing protein</fullName>
    </recommendedName>
</protein>
<reference evidence="4" key="2">
    <citation type="journal article" date="2023" name="Int. J. Mol. Sci.">
        <title>De Novo Assembly and Annotation of 11 Diverse Shrub Willow (Salix) Genomes Reveals Novel Gene Organization in Sex-Linked Regions.</title>
        <authorList>
            <person name="Hyden B."/>
            <person name="Feng K."/>
            <person name="Yates T.B."/>
            <person name="Jawdy S."/>
            <person name="Cereghino C."/>
            <person name="Smart L.B."/>
            <person name="Muchero W."/>
        </authorList>
    </citation>
    <scope>NUCLEOTIDE SEQUENCE</scope>
    <source>
        <tissue evidence="4">Shoot tip</tissue>
    </source>
</reference>
<keyword evidence="1" id="KW-0812">Transmembrane</keyword>
<sequence length="535" mass="60181">MVFFNQAKMEYEAKPRVHKRVWLMFQKSMGILVGGNHTSSSERNMNLKALSSQILSGSIARRVLLRAFMLASAFSIIPLLQILSGSDPGLLLDSMRYNGCDLPIMFVGSTLLKNRFLKPIWGSIDCKDDGNVTTNVARELMSMQMIDSSAKALCVGEGSAPAVYALRELGFVDACGAQKHPFFSLKHNRMVYELEYAENSFDFVFSGDLDKVSVPAIVVLEIERVLKPGGIGAILVGVNSFNTNSLIRSAMPVSSLLKNSNIVHVGYVNEFTLVVFKKRIYSVGYFQQYQLPADCPSIMNNRPHLENLEPLTENKQGEEHEKSIAYLPKFIDFPSRKQLVIFNVFFVDHNTSVLLSCAKKPGVTFIYYPGLAGDEATLNPDVEEFDPSMGDEGFDFLGWFGETVQHADFVVLKMKAGEVELTFLSGLFKSGAICFIDELFLSCSDQDDEKGRVKGDCMDLFKSLRSSGVCFKFPVRMQWRHPKLLNGHFLHTRASPRRRFQLDCRWMSESISFSALHECTRERDATLYVWLPCLL</sequence>
<proteinExistence type="predicted"/>
<accession>A0ABQ9BBY7</accession>
<dbReference type="Pfam" id="PF08241">
    <property type="entry name" value="Methyltransf_11"/>
    <property type="match status" value="1"/>
</dbReference>
<organism evidence="4 5">
    <name type="scientific">Salix suchowensis</name>
    <dbReference type="NCBI Taxonomy" id="1278906"/>
    <lineage>
        <taxon>Eukaryota</taxon>
        <taxon>Viridiplantae</taxon>
        <taxon>Streptophyta</taxon>
        <taxon>Embryophyta</taxon>
        <taxon>Tracheophyta</taxon>
        <taxon>Spermatophyta</taxon>
        <taxon>Magnoliopsida</taxon>
        <taxon>eudicotyledons</taxon>
        <taxon>Gunneridae</taxon>
        <taxon>Pentapetalae</taxon>
        <taxon>rosids</taxon>
        <taxon>fabids</taxon>
        <taxon>Malpighiales</taxon>
        <taxon>Salicaceae</taxon>
        <taxon>Saliceae</taxon>
        <taxon>Salix</taxon>
    </lineage>
</organism>